<keyword evidence="5" id="KW-1185">Reference proteome</keyword>
<dbReference type="AlphaFoldDB" id="A0A9X4RFE2"/>
<name>A0A9X4RFE2_9ACTN</name>
<dbReference type="InterPro" id="IPR013709">
    <property type="entry name" value="2-isopropylmalate_synth_dimer"/>
</dbReference>
<dbReference type="Pfam" id="PF08502">
    <property type="entry name" value="LeuA_dimer"/>
    <property type="match status" value="1"/>
</dbReference>
<feature type="region of interest" description="Disordered" evidence="2">
    <location>
        <begin position="1"/>
        <end position="28"/>
    </location>
</feature>
<proteinExistence type="predicted"/>
<dbReference type="Proteomes" id="UP001152755">
    <property type="component" value="Unassembled WGS sequence"/>
</dbReference>
<dbReference type="GO" id="GO:0003852">
    <property type="term" value="F:2-isopropylmalate synthase activity"/>
    <property type="evidence" value="ECO:0007669"/>
    <property type="project" value="InterPro"/>
</dbReference>
<protein>
    <submittedName>
        <fullName evidence="4">2-isopropylmalate synthase</fullName>
    </submittedName>
</protein>
<evidence type="ECO:0000259" key="3">
    <source>
        <dbReference type="SMART" id="SM00917"/>
    </source>
</evidence>
<dbReference type="EMBL" id="JANRHA010000015">
    <property type="protein sequence ID" value="MDG3016624.1"/>
    <property type="molecule type" value="Genomic_DNA"/>
</dbReference>
<reference evidence="4" key="1">
    <citation type="submission" date="2022-08" db="EMBL/GenBank/DDBJ databases">
        <title>Genome analysis of Corynebacteriales strain.</title>
        <authorList>
            <person name="Lee S.D."/>
        </authorList>
    </citation>
    <scope>NUCLEOTIDE SEQUENCE</scope>
    <source>
        <strain evidence="4">D3-21</strain>
    </source>
</reference>
<dbReference type="SMART" id="SM00917">
    <property type="entry name" value="LeuA_dimer"/>
    <property type="match status" value="1"/>
</dbReference>
<dbReference type="Gene3D" id="3.30.160.270">
    <property type="match status" value="1"/>
</dbReference>
<organism evidence="4 5">
    <name type="scientific">Speluncibacter jeojiensis</name>
    <dbReference type="NCBI Taxonomy" id="2710754"/>
    <lineage>
        <taxon>Bacteria</taxon>
        <taxon>Bacillati</taxon>
        <taxon>Actinomycetota</taxon>
        <taxon>Actinomycetes</taxon>
        <taxon>Mycobacteriales</taxon>
        <taxon>Speluncibacteraceae</taxon>
        <taxon>Speluncibacter</taxon>
    </lineage>
</organism>
<feature type="domain" description="2-isopropylmalate synthase LeuA allosteric (dimerisation)" evidence="3">
    <location>
        <begin position="34"/>
        <end position="159"/>
    </location>
</feature>
<feature type="compositionally biased region" description="Polar residues" evidence="2">
    <location>
        <begin position="1"/>
        <end position="13"/>
    </location>
</feature>
<comment type="caution">
    <text evidence="4">The sequence shown here is derived from an EMBL/GenBank/DDBJ whole genome shotgun (WGS) entry which is preliminary data.</text>
</comment>
<dbReference type="RefSeq" id="WP_277833478.1">
    <property type="nucleotide sequence ID" value="NZ_JAAIVF010000004.1"/>
</dbReference>
<dbReference type="GO" id="GO:0009098">
    <property type="term" value="P:L-leucine biosynthetic process"/>
    <property type="evidence" value="ECO:0007669"/>
    <property type="project" value="InterPro"/>
</dbReference>
<evidence type="ECO:0000313" key="4">
    <source>
        <dbReference type="EMBL" id="MDG3016624.1"/>
    </source>
</evidence>
<evidence type="ECO:0000256" key="1">
    <source>
        <dbReference type="ARBA" id="ARBA00022679"/>
    </source>
</evidence>
<keyword evidence="1" id="KW-0808">Transferase</keyword>
<gene>
    <name evidence="4" type="ORF">NVS88_18870</name>
</gene>
<evidence type="ECO:0000256" key="2">
    <source>
        <dbReference type="SAM" id="MobiDB-lite"/>
    </source>
</evidence>
<sequence>MNAITHSSDQSPQTRRDPFSARYGKPLPRSLREEAASMDWQTFASTYSRSSGPVRLGSWSTAAGEASGLRRYNATLGMDGSIRTVAATAPGAISAMTAMLSDAGFGLEILQFHQQQTSDGTATFVECEHEGRRRWAMGLAGSGEESSLRALVAGANRLQG</sequence>
<accession>A0A9X4RFE2</accession>
<evidence type="ECO:0000313" key="5">
    <source>
        <dbReference type="Proteomes" id="UP001152755"/>
    </source>
</evidence>
<dbReference type="InterPro" id="IPR036230">
    <property type="entry name" value="LeuA_allosteric_dom_sf"/>
</dbReference>
<dbReference type="SUPFAM" id="SSF110921">
    <property type="entry name" value="2-isopropylmalate synthase LeuA, allosteric (dimerisation) domain"/>
    <property type="match status" value="1"/>
</dbReference>